<organism evidence="8 9">
    <name type="scientific">Karstenula rhodostoma CBS 690.94</name>
    <dbReference type="NCBI Taxonomy" id="1392251"/>
    <lineage>
        <taxon>Eukaryota</taxon>
        <taxon>Fungi</taxon>
        <taxon>Dikarya</taxon>
        <taxon>Ascomycota</taxon>
        <taxon>Pezizomycotina</taxon>
        <taxon>Dothideomycetes</taxon>
        <taxon>Pleosporomycetidae</taxon>
        <taxon>Pleosporales</taxon>
        <taxon>Massarineae</taxon>
        <taxon>Didymosphaeriaceae</taxon>
        <taxon>Karstenula</taxon>
    </lineage>
</organism>
<comment type="subcellular location">
    <subcellularLocation>
        <location evidence="2">Nucleus</location>
    </subcellularLocation>
</comment>
<keyword evidence="6" id="KW-0175">Coiled coil</keyword>
<reference evidence="8" key="1">
    <citation type="journal article" date="2020" name="Stud. Mycol.">
        <title>101 Dothideomycetes genomes: a test case for predicting lifestyles and emergence of pathogens.</title>
        <authorList>
            <person name="Haridas S."/>
            <person name="Albert R."/>
            <person name="Binder M."/>
            <person name="Bloem J."/>
            <person name="Labutti K."/>
            <person name="Salamov A."/>
            <person name="Andreopoulos B."/>
            <person name="Baker S."/>
            <person name="Barry K."/>
            <person name="Bills G."/>
            <person name="Bluhm B."/>
            <person name="Cannon C."/>
            <person name="Castanera R."/>
            <person name="Culley D."/>
            <person name="Daum C."/>
            <person name="Ezra D."/>
            <person name="Gonzalez J."/>
            <person name="Henrissat B."/>
            <person name="Kuo A."/>
            <person name="Liang C."/>
            <person name="Lipzen A."/>
            <person name="Lutzoni F."/>
            <person name="Magnuson J."/>
            <person name="Mondo S."/>
            <person name="Nolan M."/>
            <person name="Ohm R."/>
            <person name="Pangilinan J."/>
            <person name="Park H.-J."/>
            <person name="Ramirez L."/>
            <person name="Alfaro M."/>
            <person name="Sun H."/>
            <person name="Tritt A."/>
            <person name="Yoshinaga Y."/>
            <person name="Zwiers L.-H."/>
            <person name="Turgeon B."/>
            <person name="Goodwin S."/>
            <person name="Spatafora J."/>
            <person name="Crous P."/>
            <person name="Grigoriev I."/>
        </authorList>
    </citation>
    <scope>NUCLEOTIDE SEQUENCE</scope>
    <source>
        <strain evidence="8">CBS 690.94</strain>
    </source>
</reference>
<feature type="compositionally biased region" description="Basic and acidic residues" evidence="7">
    <location>
        <begin position="396"/>
        <end position="406"/>
    </location>
</feature>
<accession>A0A9P4UDC2</accession>
<feature type="compositionally biased region" description="Acidic residues" evidence="7">
    <location>
        <begin position="1971"/>
        <end position="2000"/>
    </location>
</feature>
<proteinExistence type="inferred from homology"/>
<evidence type="ECO:0000256" key="3">
    <source>
        <dbReference type="ARBA" id="ARBA00007335"/>
    </source>
</evidence>
<evidence type="ECO:0000256" key="6">
    <source>
        <dbReference type="SAM" id="Coils"/>
    </source>
</evidence>
<evidence type="ECO:0000256" key="1">
    <source>
        <dbReference type="ARBA" id="ARBA00002687"/>
    </source>
</evidence>
<dbReference type="GO" id="GO:0000417">
    <property type="term" value="C:HIR complex"/>
    <property type="evidence" value="ECO:0007669"/>
    <property type="project" value="TreeGrafter"/>
</dbReference>
<comment type="function">
    <text evidence="1">Has a role in a nucleosome assembly pathway that is required for the integrity of heterochromatin and proper chromosome segregation.</text>
</comment>
<feature type="compositionally biased region" description="Basic and acidic residues" evidence="7">
    <location>
        <begin position="343"/>
        <end position="387"/>
    </location>
</feature>
<name>A0A9P4UDC2_9PLEO</name>
<dbReference type="Proteomes" id="UP000799764">
    <property type="component" value="Unassembled WGS sequence"/>
</dbReference>
<dbReference type="GO" id="GO:0006325">
    <property type="term" value="P:chromatin organization"/>
    <property type="evidence" value="ECO:0007669"/>
    <property type="project" value="InterPro"/>
</dbReference>
<dbReference type="PANTHER" id="PTHR15502">
    <property type="entry name" value="CALCINEURIN-BINDING PROTEIN CABIN 1-RELATED"/>
    <property type="match status" value="1"/>
</dbReference>
<evidence type="ECO:0000256" key="5">
    <source>
        <dbReference type="ARBA" id="ARBA00023242"/>
    </source>
</evidence>
<feature type="compositionally biased region" description="Basic and acidic residues" evidence="7">
    <location>
        <begin position="1960"/>
        <end position="1970"/>
    </location>
</feature>
<evidence type="ECO:0000256" key="4">
    <source>
        <dbReference type="ARBA" id="ARBA00014848"/>
    </source>
</evidence>
<dbReference type="PANTHER" id="PTHR15502:SF7">
    <property type="entry name" value="CALCINEURIN-BINDING PROTEIN CABIN-1"/>
    <property type="match status" value="1"/>
</dbReference>
<feature type="compositionally biased region" description="Low complexity" evidence="7">
    <location>
        <begin position="1823"/>
        <end position="1835"/>
    </location>
</feature>
<dbReference type="GO" id="GO:0031491">
    <property type="term" value="F:nucleosome binding"/>
    <property type="evidence" value="ECO:0007669"/>
    <property type="project" value="TreeGrafter"/>
</dbReference>
<dbReference type="GO" id="GO:0005634">
    <property type="term" value="C:nucleus"/>
    <property type="evidence" value="ECO:0007669"/>
    <property type="project" value="UniProtKB-SubCell"/>
</dbReference>
<dbReference type="EMBL" id="MU001500">
    <property type="protein sequence ID" value="KAF2445027.1"/>
    <property type="molecule type" value="Genomic_DNA"/>
</dbReference>
<evidence type="ECO:0000256" key="7">
    <source>
        <dbReference type="SAM" id="MobiDB-lite"/>
    </source>
</evidence>
<feature type="region of interest" description="Disordered" evidence="7">
    <location>
        <begin position="342"/>
        <end position="433"/>
    </location>
</feature>
<feature type="compositionally biased region" description="Polar residues" evidence="7">
    <location>
        <begin position="1849"/>
        <end position="1863"/>
    </location>
</feature>
<feature type="region of interest" description="Disordered" evidence="7">
    <location>
        <begin position="1732"/>
        <end position="2008"/>
    </location>
</feature>
<feature type="compositionally biased region" description="Polar residues" evidence="7">
    <location>
        <begin position="847"/>
        <end position="859"/>
    </location>
</feature>
<feature type="compositionally biased region" description="Acidic residues" evidence="7">
    <location>
        <begin position="1917"/>
        <end position="1933"/>
    </location>
</feature>
<keyword evidence="5" id="KW-0539">Nucleus</keyword>
<evidence type="ECO:0000256" key="2">
    <source>
        <dbReference type="ARBA" id="ARBA00004123"/>
    </source>
</evidence>
<feature type="region of interest" description="Disordered" evidence="7">
    <location>
        <begin position="825"/>
        <end position="862"/>
    </location>
</feature>
<comment type="caution">
    <text evidence="8">The sequence shown here is derived from an EMBL/GenBank/DDBJ whole genome shotgun (WGS) entry which is preliminary data.</text>
</comment>
<evidence type="ECO:0000313" key="8">
    <source>
        <dbReference type="EMBL" id="KAF2445027.1"/>
    </source>
</evidence>
<feature type="compositionally biased region" description="Pro residues" evidence="7">
    <location>
        <begin position="1794"/>
        <end position="1806"/>
    </location>
</feature>
<evidence type="ECO:0000313" key="9">
    <source>
        <dbReference type="Proteomes" id="UP000799764"/>
    </source>
</evidence>
<feature type="coiled-coil region" evidence="6">
    <location>
        <begin position="633"/>
        <end position="660"/>
    </location>
</feature>
<comment type="similarity">
    <text evidence="3">Belongs to the HIR3 family.</text>
</comment>
<feature type="compositionally biased region" description="Basic and acidic residues" evidence="7">
    <location>
        <begin position="1813"/>
        <end position="1822"/>
    </location>
</feature>
<keyword evidence="9" id="KW-1185">Reference proteome</keyword>
<feature type="compositionally biased region" description="Pro residues" evidence="7">
    <location>
        <begin position="1870"/>
        <end position="1880"/>
    </location>
</feature>
<dbReference type="OrthoDB" id="77564at2759"/>
<gene>
    <name evidence="8" type="ORF">P171DRAFT_387720</name>
</gene>
<feature type="compositionally biased region" description="Polar residues" evidence="7">
    <location>
        <begin position="1738"/>
        <end position="1747"/>
    </location>
</feature>
<dbReference type="InterPro" id="IPR033053">
    <property type="entry name" value="Hir3/CABIN1"/>
</dbReference>
<protein>
    <recommendedName>
        <fullName evidence="4">Histone transcription regulator 3 homolog</fullName>
    </recommendedName>
</protein>
<sequence>MSTWHALNVEPENEEEVEIDDTKEIQIEEALKLYQTALKHHAEGPQSFERTAEAYKALFESEIFKYHESLSEYKRHELYGDELVFDSILDDFDAGPVQAAGGTETAPNTLPQLLHLSYKNHGQFILETMQHWAKEHGIPLQQDSPGHVVSALSNFADALDKEDTDLDLWLRTASVAAMLGSSRITRFCLEAVLDGNDEAYDSLLRLPGLEEGFAGHQLRELVGKLEDSLSLEMPPLAALKKKKLSETLKKRLNPYPWAPVPSEISPPIAQAVERPPQRVILSPLKWDWAGAGDVVLRHYMAEINTVIENIQPGCAIALGVPPEATIIEPVGNVDVEEVVVTEPPKEDITPEQDKLAASAKEPDNSAKDGEDTVMADQEKPETSKVDDGESTTLAENGRELSRKRSTDSAGLPETAEGGRARSKRLRARDSEAGLGAEAMGQAVSNTLEDQLWPFTNADKCLREVVNDQFERLGVEGLGKLEELRDLVSNSSTGATATDSIDKAACDMYTALQTSGSKIAPVLLSAEPMDLGGASREAGLNAFLGYSKSSTAQACIKPTLQSEKLTSFVQSINNAWLSTQEVAFSWVEALLTPGFLSTTDSTQSSKSSYIQYRWAEDLKRQVVQVLVNVDEFIHSRMLDRLEALNDRILEAQEQVQQYTLSTFDTAQIEIIETIFELHLDVYSLIKHPSSGVNQSTQTEQNDRLSRWVSLAREAMQLRSSCQSNVGPLDELSLRHIWASVFQLSVDDEVLPQHVFYAMEELKEIFKSSDGHTVEVQNNAVMPELSVAAIDRELVRISMKDFFLRVFDTEEKDPVAVIESLEPILERSEETDSVTNGHADGVGEEHGDTSTADETPISSDVQKARPSPLQEMRKFLDSASVSLRLSLWQRLREAYEAIEYPPKVLSCYLRSIETLTGKFSTSTYQESSDADRHVELIRCFRIVDEIAVKVLHIIKDEKDAFACLTYEHMQSSMSAISQLLRILSAANSLQDLIRVGQHSIPRYAEGFPPSTFANITNRLNDVQVRLWILQYYLFREGISQTLDKFELPSDEQFVFLRHVHHALGVRSCGHAAGRLFLRLAKDEMLSFQDIPEPDTMATELSQVLYDLYGLKTFIDPVECQEYGSNADILDRSAATKLMTFILSQAARMNIKDLAKHELKTTIERVHGALGRPRVHEDITQNGRILKAYLKSPINPTDLLSCLKGVGTLPTKPILADASVAPAAKGWYFLMGNLALTKFKMQKRTTQQPTEDVNFAQAFFLQDLEFSSERWETWYRLAQANDTQLEEAVSWTAEKLNSSSGIELVTWQRAAIHCYGMAVNCAVREADLSLETLGKVARLYADFGNRIYASSREPFSMNAFDIKDTEKKFYSAPDHAPVYTNLPFAPLLSYTAWKFAGALFKLAARGEPDKWWNHYMLAKSLWKMHCANVDEIRRAAAAGRLPTSRNGPSWEEVIKAIVNAINTLPEKKERGREPVLEPHYKLVSVTHKLVQRKTIDIEKGVEVLSNTPFSENIGTPENTDEWEGYILKVLKSLRNADKSSWHHRIIARAAHVIYDESNDLMVAQGAKHELTQQIFTKTMAVQVWKPEHERPGRHFVYTSRYTKFFVHLLSQTGDQPNLEALARRVRRKQTDFFEHTKLWQELCQTYLQLLRRMGQIPDGQEDIVFKAMNFEEYNVQATRLEAWCQDPHTQHPALDVLRHTVELKRVNNGLTKAISIDDLLGDTFALLYNTVGPTLPPLPQEQKQLSTGTATPDAGVQPGSGAPFLPPMAQGQIDGAIPSDSHNAPFNLFHPSQLQPQPQPQPVAEPVPKPRAKTVGRREIQRRAEACAQKPAGAAAPPTTSVMPIRSPPTVAYSTLPSATTVTAHTAPSPDKSVPPEPAPTPITGPSALEPPNVSTSGIITAAASVTADERSAPASVHDDADDESELSELDEDEVQEMGHQIHGVGIRAISTSRPSLFPNLKRSMDRDVKDTDTEGDGEEEEEEVEEEEDEEEEREGEDEDGDTEMRDGDE</sequence>